<comment type="caution">
    <text evidence="1">The sequence shown here is derived from an EMBL/GenBank/DDBJ whole genome shotgun (WGS) entry which is preliminary data.</text>
</comment>
<accession>A0ABQ9S5P5</accession>
<proteinExistence type="predicted"/>
<protein>
    <submittedName>
        <fullName evidence="1">Uncharacterized protein</fullName>
    </submittedName>
</protein>
<dbReference type="EMBL" id="MOPA01000012">
    <property type="protein sequence ID" value="KAK1526805.1"/>
    <property type="molecule type" value="Genomic_DNA"/>
</dbReference>
<organism evidence="1 2">
    <name type="scientific">Colletotrichum paranaense</name>
    <dbReference type="NCBI Taxonomy" id="1914294"/>
    <lineage>
        <taxon>Eukaryota</taxon>
        <taxon>Fungi</taxon>
        <taxon>Dikarya</taxon>
        <taxon>Ascomycota</taxon>
        <taxon>Pezizomycotina</taxon>
        <taxon>Sordariomycetes</taxon>
        <taxon>Hypocreomycetidae</taxon>
        <taxon>Glomerellales</taxon>
        <taxon>Glomerellaceae</taxon>
        <taxon>Colletotrichum</taxon>
        <taxon>Colletotrichum acutatum species complex</taxon>
    </lineage>
</organism>
<dbReference type="GeneID" id="85381486"/>
<dbReference type="Proteomes" id="UP001241169">
    <property type="component" value="Unassembled WGS sequence"/>
</dbReference>
<evidence type="ECO:0000313" key="2">
    <source>
        <dbReference type="Proteomes" id="UP001241169"/>
    </source>
</evidence>
<gene>
    <name evidence="1" type="ORF">CPAR01_13333</name>
</gene>
<name>A0ABQ9S5P5_9PEZI</name>
<sequence>MKEVPHEAMSTDPYLNKLGGVLENRRYSVLRTSSGLAHLTQENTTEGTDINHKVRNVPHCAPCLWSLTGSRRDSVRLSVEKRNACAVCSKDASPRRHRAEQGRERVPLNHSICCALPVRPSRGPVSWLQRSGVSDQD</sequence>
<dbReference type="RefSeq" id="XP_060343980.1">
    <property type="nucleotide sequence ID" value="XM_060497587.1"/>
</dbReference>
<reference evidence="1 2" key="1">
    <citation type="submission" date="2016-10" db="EMBL/GenBank/DDBJ databases">
        <title>The genome sequence of Colletotrichum fioriniae PJ7.</title>
        <authorList>
            <person name="Baroncelli R."/>
        </authorList>
    </citation>
    <scope>NUCLEOTIDE SEQUENCE [LARGE SCALE GENOMIC DNA]</scope>
    <source>
        <strain evidence="1 2">IMI 384185</strain>
    </source>
</reference>
<evidence type="ECO:0000313" key="1">
    <source>
        <dbReference type="EMBL" id="KAK1526805.1"/>
    </source>
</evidence>
<keyword evidence="2" id="KW-1185">Reference proteome</keyword>